<evidence type="ECO:0000256" key="3">
    <source>
        <dbReference type="ARBA" id="ARBA00004921"/>
    </source>
</evidence>
<dbReference type="PANTHER" id="PTHR31209">
    <property type="entry name" value="COFACTOR-INDEPENDENT PHOSPHOGLYCERATE MUTASE"/>
    <property type="match status" value="1"/>
</dbReference>
<comment type="pathway">
    <text evidence="3">Carbohydrate degradation.</text>
</comment>
<dbReference type="SUPFAM" id="SSF53649">
    <property type="entry name" value="Alkaline phosphatase-like"/>
    <property type="match status" value="1"/>
</dbReference>
<dbReference type="InterPro" id="IPR006124">
    <property type="entry name" value="Metalloenzyme"/>
</dbReference>
<evidence type="ECO:0000256" key="1">
    <source>
        <dbReference type="ARBA" id="ARBA00000370"/>
    </source>
</evidence>
<dbReference type="Pfam" id="PF10143">
    <property type="entry name" value="PhosphMutase"/>
    <property type="match status" value="1"/>
</dbReference>
<dbReference type="NCBIfam" id="NF003242">
    <property type="entry name" value="PRK04200.1"/>
    <property type="match status" value="1"/>
</dbReference>
<comment type="function">
    <text evidence="2">Catalyzes the interconversion of 2-phosphoglycerate and 3-phosphoglycerate.</text>
</comment>
<evidence type="ECO:0000256" key="5">
    <source>
        <dbReference type="ARBA" id="ARBA00023152"/>
    </source>
</evidence>
<dbReference type="GO" id="GO:0016301">
    <property type="term" value="F:kinase activity"/>
    <property type="evidence" value="ECO:0007669"/>
    <property type="project" value="UniProtKB-KW"/>
</dbReference>
<dbReference type="GO" id="GO:0006096">
    <property type="term" value="P:glycolytic process"/>
    <property type="evidence" value="ECO:0007669"/>
    <property type="project" value="UniProtKB-KW"/>
</dbReference>
<dbReference type="RefSeq" id="WP_062280494.1">
    <property type="nucleotide sequence ID" value="NZ_DF968181.1"/>
</dbReference>
<proteinExistence type="inferred from homology"/>
<dbReference type="OrthoDB" id="9804453at2"/>
<protein>
    <submittedName>
        <fullName evidence="8">Proposed homoserine kinase</fullName>
    </submittedName>
</protein>
<evidence type="ECO:0000256" key="2">
    <source>
        <dbReference type="ARBA" id="ARBA00002315"/>
    </source>
</evidence>
<keyword evidence="5" id="KW-0324">Glycolysis</keyword>
<dbReference type="PIRSF" id="PIRSF006392">
    <property type="entry name" value="IPGAM_arch"/>
    <property type="match status" value="1"/>
</dbReference>
<dbReference type="PANTHER" id="PTHR31209:SF4">
    <property type="entry name" value="2,3-BISPHOSPHOGLYCERATE-INDEPENDENT PHOSPHOGLYCERATE MUTASE"/>
    <property type="match status" value="1"/>
</dbReference>
<feature type="domain" description="Metalloenzyme" evidence="7">
    <location>
        <begin position="1"/>
        <end position="379"/>
    </location>
</feature>
<dbReference type="Gene3D" id="3.40.720.10">
    <property type="entry name" value="Alkaline Phosphatase, subunit A"/>
    <property type="match status" value="1"/>
</dbReference>
<dbReference type="InterPro" id="IPR042253">
    <property type="entry name" value="Pglycerate_mutase_ApgM_sf"/>
</dbReference>
<dbReference type="STRING" id="1678840.ATC1_13708"/>
<comment type="catalytic activity">
    <reaction evidence="1">
        <text>(2R)-2-phosphoglycerate = (2R)-3-phosphoglycerate</text>
        <dbReference type="Rhea" id="RHEA:15901"/>
        <dbReference type="ChEBI" id="CHEBI:58272"/>
        <dbReference type="ChEBI" id="CHEBI:58289"/>
        <dbReference type="EC" id="5.4.2.12"/>
    </reaction>
</comment>
<evidence type="ECO:0000313" key="9">
    <source>
        <dbReference type="Proteomes" id="UP000053370"/>
    </source>
</evidence>
<dbReference type="InterPro" id="IPR004456">
    <property type="entry name" value="Pglycerate_mutase_ApgM"/>
</dbReference>
<accession>A0A0S7BVH3</accession>
<dbReference type="InterPro" id="IPR023665">
    <property type="entry name" value="ApgAM_prokaryotes"/>
</dbReference>
<dbReference type="Proteomes" id="UP000053370">
    <property type="component" value="Unassembled WGS sequence"/>
</dbReference>
<dbReference type="GO" id="GO:0046872">
    <property type="term" value="F:metal ion binding"/>
    <property type="evidence" value="ECO:0007669"/>
    <property type="project" value="InterPro"/>
</dbReference>
<evidence type="ECO:0000313" key="8">
    <source>
        <dbReference type="EMBL" id="GAP40729.1"/>
    </source>
</evidence>
<reference evidence="8" key="1">
    <citation type="journal article" date="2015" name="Genome Announc.">
        <title>Draft Genome Sequence of Anaerolineae Strain TC1, a Novel Isolate from a Methanogenic Wastewater Treatment System.</title>
        <authorList>
            <person name="Matsuura N."/>
            <person name="Tourlousse D.M."/>
            <person name="Sun L."/>
            <person name="Toyonaga M."/>
            <person name="Kuroda K."/>
            <person name="Ohashi A."/>
            <person name="Cruz R."/>
            <person name="Yamaguchi T."/>
            <person name="Sekiguchi Y."/>
        </authorList>
    </citation>
    <scope>NUCLEOTIDE SEQUENCE [LARGE SCALE GENOMIC DNA]</scope>
    <source>
        <strain evidence="8">TC1</strain>
    </source>
</reference>
<dbReference type="PATRIC" id="fig|1678840.3.peg.2065"/>
<dbReference type="Gene3D" id="3.30.70.2130">
    <property type="entry name" value="Metalloenzyme domain"/>
    <property type="match status" value="1"/>
</dbReference>
<dbReference type="InterPro" id="IPR017850">
    <property type="entry name" value="Alkaline_phosphatase_core_sf"/>
</dbReference>
<keyword evidence="8" id="KW-0808">Transferase</keyword>
<dbReference type="CDD" id="cd16011">
    <property type="entry name" value="iPGM_like"/>
    <property type="match status" value="1"/>
</dbReference>
<dbReference type="Pfam" id="PF01676">
    <property type="entry name" value="Metalloenzyme"/>
    <property type="match status" value="1"/>
</dbReference>
<dbReference type="NCBIfam" id="TIGR02535">
    <property type="entry name" value="hyp_Hser_kinase"/>
    <property type="match status" value="1"/>
</dbReference>
<keyword evidence="8" id="KW-0418">Kinase</keyword>
<dbReference type="GO" id="GO:0004619">
    <property type="term" value="F:phosphoglycerate mutase activity"/>
    <property type="evidence" value="ECO:0007669"/>
    <property type="project" value="UniProtKB-EC"/>
</dbReference>
<dbReference type="NCBIfam" id="TIGR00306">
    <property type="entry name" value="apgM"/>
    <property type="match status" value="1"/>
</dbReference>
<evidence type="ECO:0000256" key="6">
    <source>
        <dbReference type="ARBA" id="ARBA00023235"/>
    </source>
</evidence>
<keyword evidence="6" id="KW-0413">Isomerase</keyword>
<evidence type="ECO:0000256" key="4">
    <source>
        <dbReference type="ARBA" id="ARBA00005524"/>
    </source>
</evidence>
<evidence type="ECO:0000259" key="7">
    <source>
        <dbReference type="Pfam" id="PF01676"/>
    </source>
</evidence>
<dbReference type="EMBL" id="DF968181">
    <property type="protein sequence ID" value="GAP40729.1"/>
    <property type="molecule type" value="Genomic_DNA"/>
</dbReference>
<name>A0A0S7BVH3_9CHLR</name>
<organism evidence="8">
    <name type="scientific">Flexilinea flocculi</name>
    <dbReference type="NCBI Taxonomy" id="1678840"/>
    <lineage>
        <taxon>Bacteria</taxon>
        <taxon>Bacillati</taxon>
        <taxon>Chloroflexota</taxon>
        <taxon>Anaerolineae</taxon>
        <taxon>Anaerolineales</taxon>
        <taxon>Anaerolineaceae</taxon>
        <taxon>Flexilinea</taxon>
    </lineage>
</organism>
<dbReference type="AlphaFoldDB" id="A0A0S7BVH3"/>
<gene>
    <name evidence="8" type="ORF">ATC1_13708</name>
</gene>
<keyword evidence="9" id="KW-1185">Reference proteome</keyword>
<comment type="similarity">
    <text evidence="4">Belongs to the BPG-independent phosphoglycerate mutase family. A-PGAM subfamily.</text>
</comment>
<sequence length="404" mass="45103">MKYVVFLGDGMADLPVEELNNLTPLDCASHPGMDLIAQKGRFGMTQTIPQGMPAGSDVANMSVLGYDPRIYYSGRSPFEALSIGIDLKPEDVTYRCNLVTLSEESQMEDAIMIDYSAGEIDSDTARENIVWMQKAFNSERIAFYPGISYRHCLVLRDASVGAQTVPPHDISGKPIRAFLPKGNNADLLRTMMEFSYQELNKLPVNKERAEKGLNSANAVWLWGEGRKPSLPSFKTKYNVCGGMISAVDLLQGIAKSIEMEKIAVSNITGNYHTDFAAKGKAAIQALDNGLDFVYIHVEAPDECGHHGELKEKIWSIEQIDQLIIQPVLQYLENSKEDFGVLVMPDHPTPLKILTHSSDPVPFAMYFKGDERQRNVRFTEQDARGTGIFEPEAFQLMNHLIKKDY</sequence>